<dbReference type="InterPro" id="IPR002213">
    <property type="entry name" value="UDP_glucos_trans"/>
</dbReference>
<dbReference type="AlphaFoldDB" id="E8UZM8"/>
<evidence type="ECO:0000259" key="1">
    <source>
        <dbReference type="Pfam" id="PF06722"/>
    </source>
</evidence>
<dbReference type="OrthoDB" id="6620093at2"/>
<accession>E8UZM8</accession>
<dbReference type="PANTHER" id="PTHR48050">
    <property type="entry name" value="STEROL 3-BETA-GLUCOSYLTRANSFERASE"/>
    <property type="match status" value="1"/>
</dbReference>
<dbReference type="CDD" id="cd03784">
    <property type="entry name" value="GT1_Gtf-like"/>
    <property type="match status" value="1"/>
</dbReference>
<keyword evidence="3" id="KW-1185">Reference proteome</keyword>
<dbReference type="Proteomes" id="UP000006844">
    <property type="component" value="Chromosome"/>
</dbReference>
<dbReference type="Pfam" id="PF06722">
    <property type="entry name" value="EryCIII-like_C"/>
    <property type="match status" value="1"/>
</dbReference>
<dbReference type="RefSeq" id="WP_013570101.1">
    <property type="nucleotide sequence ID" value="NC_014963.1"/>
</dbReference>
<dbReference type="FunFam" id="3.40.50.2000:FF:000072">
    <property type="entry name" value="Glycosyl transferase"/>
    <property type="match status" value="1"/>
</dbReference>
<dbReference type="InterPro" id="IPR010610">
    <property type="entry name" value="EryCIII-like_C"/>
</dbReference>
<gene>
    <name evidence="2" type="ordered locus">AciPR4_3618</name>
</gene>
<dbReference type="HOGENOM" id="CLU_000537_4_1_0"/>
<sequence length="434" mass="47237">MAEILVAVTPVPGHVNPMLAVARHLSENGHSVTFLSGSVFREQVVAAGIRFVSLSGIANFNYKRMDEEFPERAAANEKPGPNALNIDCICTGINPIPDQHEAIQKILFEGRVDLIVTEVWFWGCFPMLLGPREARPPVISLGVIPLIVSSRDVSPFSGPGTGPEGLLRNQQETQDFYKMMQPATARFNEVLRSCGAPDLPEFFFDCAAHLPDRFLALTAEALEYPRNDLKKSIQFIGNLVPKASANAPLPAWWGSLDRTKPVVLVTQGTVANGDVSQLIEPAIEALANEEMTVIVAAGRPDLEVIRLPRGGKPKNTEIEHFLPFGKVLPKVDVFVTNGGFGSINMALSEGVPMVVAGDTEEKVFTSARVAWTETGINLKTGRPTSDQIRSAVLSVLAEGKYKRNAQRLQKEFARYDALRSISDAVNDVLSQKAG</sequence>
<proteinExistence type="predicted"/>
<reference evidence="2 3" key="1">
    <citation type="journal article" date="2012" name="Stand. Genomic Sci.">
        <title>Complete genome sequence of Terriglobus saanensis type strain SP1PR4(T), an Acidobacteria from tundra soil.</title>
        <authorList>
            <person name="Rawat S.R."/>
            <person name="Mannisto M.K."/>
            <person name="Starovoytov V."/>
            <person name="Goodwin L."/>
            <person name="Nolan M."/>
            <person name="Hauser L."/>
            <person name="Land M."/>
            <person name="Davenport K.W."/>
            <person name="Woyke T."/>
            <person name="Haggblom M.M."/>
        </authorList>
    </citation>
    <scope>NUCLEOTIDE SEQUENCE</scope>
    <source>
        <strain evidence="3">ATCC BAA-1853 / DSM 23119 / SP1PR4</strain>
    </source>
</reference>
<name>E8UZM8_TERSS</name>
<dbReference type="GO" id="GO:0017000">
    <property type="term" value="P:antibiotic biosynthetic process"/>
    <property type="evidence" value="ECO:0007669"/>
    <property type="project" value="UniProtKB-ARBA"/>
</dbReference>
<dbReference type="PANTHER" id="PTHR48050:SF13">
    <property type="entry name" value="STEROL 3-BETA-GLUCOSYLTRANSFERASE UGT80A2"/>
    <property type="match status" value="1"/>
</dbReference>
<protein>
    <submittedName>
        <fullName evidence="2">Glycosyltransferase, MGT family</fullName>
    </submittedName>
</protein>
<dbReference type="InterPro" id="IPR050426">
    <property type="entry name" value="Glycosyltransferase_28"/>
</dbReference>
<organism evidence="2 3">
    <name type="scientific">Terriglobus saanensis (strain ATCC BAA-1853 / DSM 23119 / SP1PR4)</name>
    <dbReference type="NCBI Taxonomy" id="401053"/>
    <lineage>
        <taxon>Bacteria</taxon>
        <taxon>Pseudomonadati</taxon>
        <taxon>Acidobacteriota</taxon>
        <taxon>Terriglobia</taxon>
        <taxon>Terriglobales</taxon>
        <taxon>Acidobacteriaceae</taxon>
        <taxon>Terriglobus</taxon>
    </lineage>
</organism>
<dbReference type="GO" id="GO:0008194">
    <property type="term" value="F:UDP-glycosyltransferase activity"/>
    <property type="evidence" value="ECO:0007669"/>
    <property type="project" value="InterPro"/>
</dbReference>
<dbReference type="eggNOG" id="COG1819">
    <property type="taxonomic scope" value="Bacteria"/>
</dbReference>
<dbReference type="SUPFAM" id="SSF53756">
    <property type="entry name" value="UDP-Glycosyltransferase/glycogen phosphorylase"/>
    <property type="match status" value="1"/>
</dbReference>
<dbReference type="KEGG" id="tsa:AciPR4_3618"/>
<feature type="domain" description="Erythromycin biosynthesis protein CIII-like C-terminal" evidence="1">
    <location>
        <begin position="313"/>
        <end position="413"/>
    </location>
</feature>
<dbReference type="EMBL" id="CP002467">
    <property type="protein sequence ID" value="ADV84371.1"/>
    <property type="molecule type" value="Genomic_DNA"/>
</dbReference>
<dbReference type="GO" id="GO:0016758">
    <property type="term" value="F:hexosyltransferase activity"/>
    <property type="evidence" value="ECO:0007669"/>
    <property type="project" value="UniProtKB-ARBA"/>
</dbReference>
<dbReference type="Gene3D" id="3.40.50.2000">
    <property type="entry name" value="Glycogen Phosphorylase B"/>
    <property type="match status" value="2"/>
</dbReference>
<evidence type="ECO:0000313" key="3">
    <source>
        <dbReference type="Proteomes" id="UP000006844"/>
    </source>
</evidence>
<evidence type="ECO:0000313" key="2">
    <source>
        <dbReference type="EMBL" id="ADV84371.1"/>
    </source>
</evidence>
<keyword evidence="2" id="KW-0808">Transferase</keyword>